<feature type="DNA-binding region" description="H-T-H motif" evidence="2">
    <location>
        <begin position="28"/>
        <end position="47"/>
    </location>
</feature>
<protein>
    <submittedName>
        <fullName evidence="4">TetR family transcriptional regulator</fullName>
    </submittedName>
</protein>
<dbReference type="GeneID" id="97987861"/>
<dbReference type="RefSeq" id="WP_021635007.1">
    <property type="nucleotide sequence ID" value="NZ_CALBAU010000330.1"/>
</dbReference>
<dbReference type="InterPro" id="IPR050624">
    <property type="entry name" value="HTH-type_Tx_Regulator"/>
</dbReference>
<gene>
    <name evidence="5" type="ORF">DWY69_12430</name>
    <name evidence="4" type="ORF">DXC51_13520</name>
</gene>
<dbReference type="InterPro" id="IPR001647">
    <property type="entry name" value="HTH_TetR"/>
</dbReference>
<dbReference type="Pfam" id="PF14278">
    <property type="entry name" value="TetR_C_8"/>
    <property type="match status" value="1"/>
</dbReference>
<evidence type="ECO:0000313" key="7">
    <source>
        <dbReference type="Proteomes" id="UP000261166"/>
    </source>
</evidence>
<dbReference type="Gene3D" id="1.10.357.10">
    <property type="entry name" value="Tetracycline Repressor, domain 2"/>
    <property type="match status" value="1"/>
</dbReference>
<evidence type="ECO:0000256" key="2">
    <source>
        <dbReference type="PROSITE-ProRule" id="PRU00335"/>
    </source>
</evidence>
<keyword evidence="1 2" id="KW-0238">DNA-binding</keyword>
<reference evidence="4 7" key="1">
    <citation type="submission" date="2018-08" db="EMBL/GenBank/DDBJ databases">
        <title>A genome reference for cultivated species of the human gut microbiota.</title>
        <authorList>
            <person name="Zou Y."/>
            <person name="Xue W."/>
            <person name="Luo G."/>
        </authorList>
    </citation>
    <scope>NUCLEOTIDE SEQUENCE [LARGE SCALE GENOMIC DNA]</scope>
    <source>
        <strain evidence="5 7">AF26-4BH</strain>
        <strain evidence="4">TF05-5AC</strain>
    </source>
</reference>
<proteinExistence type="predicted"/>
<dbReference type="AlphaFoldDB" id="A0A3E3I420"/>
<sequence>MADSNITKNALASSLKLLMTQKPFSKINVNDICEGCGMNRKSFYYHFKDKYDLVNWIFYTEFVSSIHLEQYDNGWLLLEDICRYFYSEKEFYRCAFAIKGQNSFQDYFFEVIKPLIPLFLSDSIVNGEDQKFFLDFLCDGFVSALVRWLSVENETTAEEFVGHLKKILLIFAREVFQELGDDASAIDTEN</sequence>
<organism evidence="4 6">
    <name type="scientific">Eisenbergiella massiliensis</name>
    <dbReference type="NCBI Taxonomy" id="1720294"/>
    <lineage>
        <taxon>Bacteria</taxon>
        <taxon>Bacillati</taxon>
        <taxon>Bacillota</taxon>
        <taxon>Clostridia</taxon>
        <taxon>Lachnospirales</taxon>
        <taxon>Lachnospiraceae</taxon>
        <taxon>Eisenbergiella</taxon>
    </lineage>
</organism>
<comment type="caution">
    <text evidence="4">The sequence shown here is derived from an EMBL/GenBank/DDBJ whole genome shotgun (WGS) entry which is preliminary data.</text>
</comment>
<dbReference type="PANTHER" id="PTHR43479:SF7">
    <property type="entry name" value="TETR-FAMILY TRANSCRIPTIONAL REGULATOR"/>
    <property type="match status" value="1"/>
</dbReference>
<dbReference type="InterPro" id="IPR009057">
    <property type="entry name" value="Homeodomain-like_sf"/>
</dbReference>
<dbReference type="Proteomes" id="UP000261166">
    <property type="component" value="Unassembled WGS sequence"/>
</dbReference>
<dbReference type="PROSITE" id="PS50977">
    <property type="entry name" value="HTH_TETR_2"/>
    <property type="match status" value="1"/>
</dbReference>
<dbReference type="GeneID" id="86054884"/>
<dbReference type="InterPro" id="IPR039532">
    <property type="entry name" value="TetR_C_Firmicutes"/>
</dbReference>
<evidence type="ECO:0000259" key="3">
    <source>
        <dbReference type="PROSITE" id="PS50977"/>
    </source>
</evidence>
<dbReference type="EMBL" id="QVLV01000008">
    <property type="protein sequence ID" value="RGE59812.1"/>
    <property type="molecule type" value="Genomic_DNA"/>
</dbReference>
<dbReference type="Pfam" id="PF00440">
    <property type="entry name" value="TetR_N"/>
    <property type="match status" value="1"/>
</dbReference>
<evidence type="ECO:0000313" key="6">
    <source>
        <dbReference type="Proteomes" id="UP000260812"/>
    </source>
</evidence>
<dbReference type="OrthoDB" id="9810250at2"/>
<dbReference type="EMBL" id="QVLU01000010">
    <property type="protein sequence ID" value="RGE71412.1"/>
    <property type="molecule type" value="Genomic_DNA"/>
</dbReference>
<dbReference type="SUPFAM" id="SSF46689">
    <property type="entry name" value="Homeodomain-like"/>
    <property type="match status" value="1"/>
</dbReference>
<accession>A0A3E3I420</accession>
<keyword evidence="6" id="KW-1185">Reference proteome</keyword>
<name>A0A3E3I420_9FIRM</name>
<feature type="domain" description="HTH tetR-type" evidence="3">
    <location>
        <begin position="5"/>
        <end position="65"/>
    </location>
</feature>
<evidence type="ECO:0000313" key="4">
    <source>
        <dbReference type="EMBL" id="RGE59812.1"/>
    </source>
</evidence>
<dbReference type="Proteomes" id="UP000260812">
    <property type="component" value="Unassembled WGS sequence"/>
</dbReference>
<evidence type="ECO:0000256" key="1">
    <source>
        <dbReference type="ARBA" id="ARBA00023125"/>
    </source>
</evidence>
<dbReference type="PANTHER" id="PTHR43479">
    <property type="entry name" value="ACREF/ENVCD OPERON REPRESSOR-RELATED"/>
    <property type="match status" value="1"/>
</dbReference>
<evidence type="ECO:0000313" key="5">
    <source>
        <dbReference type="EMBL" id="RGE71412.1"/>
    </source>
</evidence>
<dbReference type="GO" id="GO:0003677">
    <property type="term" value="F:DNA binding"/>
    <property type="evidence" value="ECO:0007669"/>
    <property type="project" value="UniProtKB-UniRule"/>
</dbReference>